<comment type="caution">
    <text evidence="3">The sequence shown here is derived from an EMBL/GenBank/DDBJ whole genome shotgun (WGS) entry which is preliminary data.</text>
</comment>
<dbReference type="Proteomes" id="UP001596504">
    <property type="component" value="Unassembled WGS sequence"/>
</dbReference>
<reference evidence="4" key="1">
    <citation type="journal article" date="2019" name="Int. J. Syst. Evol. Microbiol.">
        <title>The Global Catalogue of Microorganisms (GCM) 10K type strain sequencing project: providing services to taxonomists for standard genome sequencing and annotation.</title>
        <authorList>
            <consortium name="The Broad Institute Genomics Platform"/>
            <consortium name="The Broad Institute Genome Sequencing Center for Infectious Disease"/>
            <person name="Wu L."/>
            <person name="Ma J."/>
        </authorList>
    </citation>
    <scope>NUCLEOTIDE SEQUENCE [LARGE SCALE GENOMIC DNA]</scope>
    <source>
        <strain evidence="4">WLHS5</strain>
    </source>
</reference>
<sequence>MTTTAEAPVERASGLAEPEERGELHVNRAVLRKIAAHAADVDAGCARERRKHASTAEISGPEDALRVRLNVALRYPAPVRDAAASIRTRVEQDLARIAGCAVRSVDVNVTGLIPAAPAPRVE</sequence>
<proteinExistence type="inferred from homology"/>
<accession>A0ABW2LS00</accession>
<keyword evidence="4" id="KW-1185">Reference proteome</keyword>
<organism evidence="3 4">
    <name type="scientific">Saccharopolyspora griseoalba</name>
    <dbReference type="NCBI Taxonomy" id="1431848"/>
    <lineage>
        <taxon>Bacteria</taxon>
        <taxon>Bacillati</taxon>
        <taxon>Actinomycetota</taxon>
        <taxon>Actinomycetes</taxon>
        <taxon>Pseudonocardiales</taxon>
        <taxon>Pseudonocardiaceae</taxon>
        <taxon>Saccharopolyspora</taxon>
    </lineage>
</organism>
<name>A0ABW2LS00_9PSEU</name>
<protein>
    <recommendedName>
        <fullName evidence="5">Asp23/Gls24 family envelope stress response protein</fullName>
    </recommendedName>
</protein>
<dbReference type="RefSeq" id="WP_380671963.1">
    <property type="nucleotide sequence ID" value="NZ_JBHTCJ010000015.1"/>
</dbReference>
<feature type="region of interest" description="Disordered" evidence="2">
    <location>
        <begin position="1"/>
        <end position="21"/>
    </location>
</feature>
<evidence type="ECO:0008006" key="5">
    <source>
        <dbReference type="Google" id="ProtNLM"/>
    </source>
</evidence>
<evidence type="ECO:0000313" key="3">
    <source>
        <dbReference type="EMBL" id="MFC7344300.1"/>
    </source>
</evidence>
<evidence type="ECO:0000313" key="4">
    <source>
        <dbReference type="Proteomes" id="UP001596504"/>
    </source>
</evidence>
<evidence type="ECO:0000256" key="2">
    <source>
        <dbReference type="SAM" id="MobiDB-lite"/>
    </source>
</evidence>
<dbReference type="EMBL" id="JBHTCJ010000015">
    <property type="protein sequence ID" value="MFC7344300.1"/>
    <property type="molecule type" value="Genomic_DNA"/>
</dbReference>
<dbReference type="InterPro" id="IPR005531">
    <property type="entry name" value="Asp23"/>
</dbReference>
<evidence type="ECO:0000256" key="1">
    <source>
        <dbReference type="ARBA" id="ARBA00005721"/>
    </source>
</evidence>
<gene>
    <name evidence="3" type="ORF">ACFQRI_23065</name>
</gene>
<dbReference type="Pfam" id="PF03780">
    <property type="entry name" value="Asp23"/>
    <property type="match status" value="1"/>
</dbReference>
<comment type="similarity">
    <text evidence="1">Belongs to the asp23 family.</text>
</comment>